<keyword evidence="8" id="KW-0460">Magnesium</keyword>
<dbReference type="InterPro" id="IPR047127">
    <property type="entry name" value="MutT-like"/>
</dbReference>
<sequence length="354" mass="37882">MHEAASAAQAPDSKLFIDVAAGLITRPDGSLLLAERPVDKPWAGWWELPGGKIEAGESVLDALARELKEELNIDVTESTPWITYTHEYPKNIVRLSFCRVTGWTGEPSGMEGQRLAWVDPHQTLPVGPLLPATEPPLRWLRLPDHYLLTSIGNHTGLDSFLEKLGTALHKGVKLVQFREPAWAAAGSPADVYKAFQQVAQRCHDAGARFLINSCHPEEWWKHADGVHFRAGDAGSAAALAYASAMKASTAAPAEPAAAPANTSTSSRHLIGVSAHTASDLAAAQALDADFVVLGHVLATPSHPDVAGMGWERFSDLAAQAGRPVFAIGGQSPRTIKTARQYGAHGIAGIRFLEI</sequence>
<evidence type="ECO:0000256" key="8">
    <source>
        <dbReference type="ARBA" id="ARBA00022842"/>
    </source>
</evidence>
<dbReference type="Pfam" id="PF00293">
    <property type="entry name" value="NUDIX"/>
    <property type="match status" value="1"/>
</dbReference>
<dbReference type="Gene3D" id="3.20.20.70">
    <property type="entry name" value="Aldolase class I"/>
    <property type="match status" value="1"/>
</dbReference>
<dbReference type="InterPro" id="IPR020476">
    <property type="entry name" value="Nudix_hydrolase"/>
</dbReference>
<dbReference type="GO" id="GO:0006281">
    <property type="term" value="P:DNA repair"/>
    <property type="evidence" value="ECO:0007669"/>
    <property type="project" value="UniProtKB-KW"/>
</dbReference>
<dbReference type="PANTHER" id="PTHR47707:SF1">
    <property type="entry name" value="NUDIX HYDROLASE FAMILY PROTEIN"/>
    <property type="match status" value="1"/>
</dbReference>
<evidence type="ECO:0000256" key="17">
    <source>
        <dbReference type="RuleBase" id="RU003476"/>
    </source>
</evidence>
<dbReference type="NCBIfam" id="NF006530">
    <property type="entry name" value="PRK08999.1"/>
    <property type="match status" value="1"/>
</dbReference>
<evidence type="ECO:0000256" key="2">
    <source>
        <dbReference type="ARBA" id="ARBA00005582"/>
    </source>
</evidence>
<keyword evidence="7 17" id="KW-0378">Hydrolase</keyword>
<evidence type="ECO:0000256" key="10">
    <source>
        <dbReference type="ARBA" id="ARBA00035861"/>
    </source>
</evidence>
<dbReference type="InterPro" id="IPR020084">
    <property type="entry name" value="NUDIX_hydrolase_CS"/>
</dbReference>
<dbReference type="RefSeq" id="WP_102074939.1">
    <property type="nucleotide sequence ID" value="NZ_PDNW01000015.1"/>
</dbReference>
<dbReference type="Gene3D" id="3.90.79.10">
    <property type="entry name" value="Nucleoside Triphosphate Pyrophosphohydrolase"/>
    <property type="match status" value="1"/>
</dbReference>
<proteinExistence type="inferred from homology"/>
<keyword evidence="4" id="KW-0235">DNA replication</keyword>
<dbReference type="Pfam" id="PF02581">
    <property type="entry name" value="TMP-TENI"/>
    <property type="match status" value="2"/>
</dbReference>
<keyword evidence="20" id="KW-1185">Reference proteome</keyword>
<evidence type="ECO:0000256" key="4">
    <source>
        <dbReference type="ARBA" id="ARBA00022705"/>
    </source>
</evidence>
<gene>
    <name evidence="19" type="ORF">CR159_15805</name>
</gene>
<dbReference type="CDD" id="cd00564">
    <property type="entry name" value="TMP_TenI"/>
    <property type="match status" value="1"/>
</dbReference>
<dbReference type="AlphaFoldDB" id="A0A2N4U1C2"/>
<dbReference type="InterPro" id="IPR022998">
    <property type="entry name" value="ThiamineP_synth_TenI"/>
</dbReference>
<dbReference type="PROSITE" id="PS00893">
    <property type="entry name" value="NUDIX_BOX"/>
    <property type="match status" value="1"/>
</dbReference>
<reference evidence="19 20" key="1">
    <citation type="submission" date="2017-10" db="EMBL/GenBank/DDBJ databases">
        <title>Two draft genome sequences of Pusillimonas sp. strains isolated from a nitrate- and radionuclide-contaminated groundwater in Russia.</title>
        <authorList>
            <person name="Grouzdev D.S."/>
            <person name="Tourova T.P."/>
            <person name="Goeva M.A."/>
            <person name="Babich T.L."/>
            <person name="Sokolova D.S."/>
            <person name="Abdullin R."/>
            <person name="Poltaraus A.B."/>
            <person name="Toshchakov S.V."/>
            <person name="Nazina T.N."/>
        </authorList>
    </citation>
    <scope>NUCLEOTIDE SEQUENCE [LARGE SCALE GENOMIC DNA]</scope>
    <source>
        <strain evidence="19 20">JR1/69-3-13</strain>
    </source>
</reference>
<dbReference type="GO" id="GO:0035539">
    <property type="term" value="F:8-oxo-7,8-dihydrodeoxyguanosine triphosphate pyrophosphatase activity"/>
    <property type="evidence" value="ECO:0007669"/>
    <property type="project" value="UniProtKB-EC"/>
</dbReference>
<dbReference type="EC" id="3.6.1.55" evidence="12"/>
<feature type="domain" description="Nudix hydrolase" evidence="18">
    <location>
        <begin position="14"/>
        <end position="142"/>
    </location>
</feature>
<evidence type="ECO:0000256" key="11">
    <source>
        <dbReference type="ARBA" id="ARBA00036904"/>
    </source>
</evidence>
<dbReference type="GO" id="GO:0044716">
    <property type="term" value="F:8-oxo-GDP phosphatase activity"/>
    <property type="evidence" value="ECO:0007669"/>
    <property type="project" value="TreeGrafter"/>
</dbReference>
<comment type="similarity">
    <text evidence="2 17">Belongs to the Nudix hydrolase family.</text>
</comment>
<dbReference type="GO" id="GO:0046872">
    <property type="term" value="F:metal ion binding"/>
    <property type="evidence" value="ECO:0007669"/>
    <property type="project" value="UniProtKB-KW"/>
</dbReference>
<dbReference type="InterPro" id="IPR013785">
    <property type="entry name" value="Aldolase_TIM"/>
</dbReference>
<accession>A0A2N4U1C2</accession>
<keyword evidence="5" id="KW-0479">Metal-binding</keyword>
<evidence type="ECO:0000313" key="19">
    <source>
        <dbReference type="EMBL" id="PLC48807.1"/>
    </source>
</evidence>
<organism evidence="19 20">
    <name type="scientific">Pollutimonas subterranea</name>
    <dbReference type="NCBI Taxonomy" id="2045210"/>
    <lineage>
        <taxon>Bacteria</taxon>
        <taxon>Pseudomonadati</taxon>
        <taxon>Pseudomonadota</taxon>
        <taxon>Betaproteobacteria</taxon>
        <taxon>Burkholderiales</taxon>
        <taxon>Alcaligenaceae</taxon>
        <taxon>Pollutimonas</taxon>
    </lineage>
</organism>
<dbReference type="EMBL" id="PDNW01000015">
    <property type="protein sequence ID" value="PLC48807.1"/>
    <property type="molecule type" value="Genomic_DNA"/>
</dbReference>
<dbReference type="CDD" id="cd03425">
    <property type="entry name" value="NUDIX_MutT_NudA_like"/>
    <property type="match status" value="1"/>
</dbReference>
<comment type="catalytic activity">
    <reaction evidence="10">
        <text>8-oxo-dGTP + H2O = 8-oxo-dGMP + diphosphate + H(+)</text>
        <dbReference type="Rhea" id="RHEA:31575"/>
        <dbReference type="ChEBI" id="CHEBI:15377"/>
        <dbReference type="ChEBI" id="CHEBI:15378"/>
        <dbReference type="ChEBI" id="CHEBI:33019"/>
        <dbReference type="ChEBI" id="CHEBI:63224"/>
        <dbReference type="ChEBI" id="CHEBI:77896"/>
        <dbReference type="EC" id="3.6.1.55"/>
    </reaction>
</comment>
<comment type="catalytic activity">
    <reaction evidence="11">
        <text>8-oxo-GTP + H2O = 8-oxo-GMP + diphosphate + H(+)</text>
        <dbReference type="Rhea" id="RHEA:67616"/>
        <dbReference type="ChEBI" id="CHEBI:15377"/>
        <dbReference type="ChEBI" id="CHEBI:15378"/>
        <dbReference type="ChEBI" id="CHEBI:33019"/>
        <dbReference type="ChEBI" id="CHEBI:143553"/>
        <dbReference type="ChEBI" id="CHEBI:145694"/>
    </reaction>
</comment>
<evidence type="ECO:0000256" key="9">
    <source>
        <dbReference type="ARBA" id="ARBA00023204"/>
    </source>
</evidence>
<dbReference type="OrthoDB" id="9810648at2"/>
<dbReference type="InterPro" id="IPR000086">
    <property type="entry name" value="NUDIX_hydrolase_dom"/>
</dbReference>
<dbReference type="PROSITE" id="PS51462">
    <property type="entry name" value="NUDIX"/>
    <property type="match status" value="1"/>
</dbReference>
<evidence type="ECO:0000256" key="13">
    <source>
        <dbReference type="ARBA" id="ARBA00040794"/>
    </source>
</evidence>
<name>A0A2N4U1C2_9BURK</name>
<evidence type="ECO:0000256" key="14">
    <source>
        <dbReference type="ARBA" id="ARBA00041592"/>
    </source>
</evidence>
<evidence type="ECO:0000256" key="5">
    <source>
        <dbReference type="ARBA" id="ARBA00022723"/>
    </source>
</evidence>
<dbReference type="InterPro" id="IPR015797">
    <property type="entry name" value="NUDIX_hydrolase-like_dom_sf"/>
</dbReference>
<dbReference type="GO" id="GO:0044715">
    <property type="term" value="F:8-oxo-dGDP phosphatase activity"/>
    <property type="evidence" value="ECO:0007669"/>
    <property type="project" value="TreeGrafter"/>
</dbReference>
<keyword evidence="6" id="KW-0227">DNA damage</keyword>
<dbReference type="GO" id="GO:0008413">
    <property type="term" value="F:8-oxo-7,8-dihydroguanosine triphosphate pyrophosphatase activity"/>
    <property type="evidence" value="ECO:0007669"/>
    <property type="project" value="TreeGrafter"/>
</dbReference>
<keyword evidence="3" id="KW-0515">Mutator protein</keyword>
<dbReference type="SUPFAM" id="SSF55811">
    <property type="entry name" value="Nudix"/>
    <property type="match status" value="1"/>
</dbReference>
<comment type="cofactor">
    <cofactor evidence="1">
        <name>Mg(2+)</name>
        <dbReference type="ChEBI" id="CHEBI:18420"/>
    </cofactor>
</comment>
<evidence type="ECO:0000256" key="12">
    <source>
        <dbReference type="ARBA" id="ARBA00038905"/>
    </source>
</evidence>
<evidence type="ECO:0000256" key="6">
    <source>
        <dbReference type="ARBA" id="ARBA00022763"/>
    </source>
</evidence>
<dbReference type="PANTHER" id="PTHR47707">
    <property type="entry name" value="8-OXO-DGTP DIPHOSPHATASE"/>
    <property type="match status" value="1"/>
</dbReference>
<comment type="caution">
    <text evidence="19">The sequence shown here is derived from an EMBL/GenBank/DDBJ whole genome shotgun (WGS) entry which is preliminary data.</text>
</comment>
<dbReference type="SUPFAM" id="SSF51391">
    <property type="entry name" value="Thiamin phosphate synthase"/>
    <property type="match status" value="1"/>
</dbReference>
<dbReference type="GO" id="GO:0006260">
    <property type="term" value="P:DNA replication"/>
    <property type="evidence" value="ECO:0007669"/>
    <property type="project" value="UniProtKB-KW"/>
</dbReference>
<evidence type="ECO:0000256" key="7">
    <source>
        <dbReference type="ARBA" id="ARBA00022801"/>
    </source>
</evidence>
<dbReference type="InterPro" id="IPR036206">
    <property type="entry name" value="ThiamineP_synth_sf"/>
</dbReference>
<evidence type="ECO:0000256" key="15">
    <source>
        <dbReference type="ARBA" id="ARBA00041979"/>
    </source>
</evidence>
<evidence type="ECO:0000256" key="16">
    <source>
        <dbReference type="ARBA" id="ARBA00042798"/>
    </source>
</evidence>
<evidence type="ECO:0000256" key="3">
    <source>
        <dbReference type="ARBA" id="ARBA00022457"/>
    </source>
</evidence>
<protein>
    <recommendedName>
        <fullName evidence="13">8-oxo-dGTP diphosphatase</fullName>
        <ecNumber evidence="12">3.6.1.55</ecNumber>
    </recommendedName>
    <alternativeName>
        <fullName evidence="16">7,8-dihydro-8-oxoguanine-triphosphatase</fullName>
    </alternativeName>
    <alternativeName>
        <fullName evidence="15">Mutator protein MutT</fullName>
    </alternativeName>
    <alternativeName>
        <fullName evidence="14">dGTP pyrophosphohydrolase</fullName>
    </alternativeName>
</protein>
<dbReference type="GO" id="GO:0009228">
    <property type="term" value="P:thiamine biosynthetic process"/>
    <property type="evidence" value="ECO:0007669"/>
    <property type="project" value="UniProtKB-KW"/>
</dbReference>
<evidence type="ECO:0000313" key="20">
    <source>
        <dbReference type="Proteomes" id="UP000234190"/>
    </source>
</evidence>
<dbReference type="PRINTS" id="PR00502">
    <property type="entry name" value="NUDIXFAMILY"/>
</dbReference>
<evidence type="ECO:0000259" key="18">
    <source>
        <dbReference type="PROSITE" id="PS51462"/>
    </source>
</evidence>
<dbReference type="Proteomes" id="UP000234190">
    <property type="component" value="Unassembled WGS sequence"/>
</dbReference>
<evidence type="ECO:0000256" key="1">
    <source>
        <dbReference type="ARBA" id="ARBA00001946"/>
    </source>
</evidence>
<keyword evidence="9" id="KW-0234">DNA repair</keyword>